<dbReference type="OrthoDB" id="3799266at2759"/>
<feature type="region of interest" description="Disordered" evidence="1">
    <location>
        <begin position="22"/>
        <end position="68"/>
    </location>
</feature>
<keyword evidence="3" id="KW-1185">Reference proteome</keyword>
<accession>A0A9W8XWF0</accession>
<comment type="caution">
    <text evidence="2">The sequence shown here is derived from an EMBL/GenBank/DDBJ whole genome shotgun (WGS) entry which is preliminary data.</text>
</comment>
<dbReference type="EMBL" id="JAPEUX010000001">
    <property type="protein sequence ID" value="KAJ4359697.1"/>
    <property type="molecule type" value="Genomic_DNA"/>
</dbReference>
<dbReference type="GeneID" id="80903783"/>
<organism evidence="2 3">
    <name type="scientific">Didymosphaeria variabile</name>
    <dbReference type="NCBI Taxonomy" id="1932322"/>
    <lineage>
        <taxon>Eukaryota</taxon>
        <taxon>Fungi</taxon>
        <taxon>Dikarya</taxon>
        <taxon>Ascomycota</taxon>
        <taxon>Pezizomycotina</taxon>
        <taxon>Dothideomycetes</taxon>
        <taxon>Pleosporomycetidae</taxon>
        <taxon>Pleosporales</taxon>
        <taxon>Massarineae</taxon>
        <taxon>Didymosphaeriaceae</taxon>
        <taxon>Didymosphaeria</taxon>
    </lineage>
</organism>
<evidence type="ECO:0000313" key="2">
    <source>
        <dbReference type="EMBL" id="KAJ4359697.1"/>
    </source>
</evidence>
<sequence length="245" mass="27782">MADRNYKSYQLFGPTNRLESNLRKGDYWTPNSERVPRQGNTSSVPAAPSNAHDNPYIDQSTEEHGEGGHRLPIVYDREIESLIGRTIRAYRLVVDYERACPIGRRWIPEHIRMIQEAGKYLESDRVVLNSLRATLARGGDAVPVGKIRANAHDLRDYCREILELIKAHEQFPLIDGRAVGVQFRDHFAEAEGVKSIQHDASRERSETPVRLRDRSSLAQPDKYIGSGRRGDGRGFGGGYDSWRPT</sequence>
<feature type="compositionally biased region" description="Basic and acidic residues" evidence="1">
    <location>
        <begin position="194"/>
        <end position="215"/>
    </location>
</feature>
<name>A0A9W8XWF0_9PLEO</name>
<proteinExistence type="predicted"/>
<dbReference type="Proteomes" id="UP001140513">
    <property type="component" value="Unassembled WGS sequence"/>
</dbReference>
<feature type="region of interest" description="Disordered" evidence="1">
    <location>
        <begin position="194"/>
        <end position="245"/>
    </location>
</feature>
<gene>
    <name evidence="2" type="ORF">N0V89_000253</name>
</gene>
<dbReference type="RefSeq" id="XP_056075899.1">
    <property type="nucleotide sequence ID" value="XM_056209077.1"/>
</dbReference>
<evidence type="ECO:0000313" key="3">
    <source>
        <dbReference type="Proteomes" id="UP001140513"/>
    </source>
</evidence>
<reference evidence="2" key="1">
    <citation type="submission" date="2022-10" db="EMBL/GenBank/DDBJ databases">
        <title>Tapping the CABI collections for fungal endophytes: first genome assemblies for Collariella, Neodidymelliopsis, Ascochyta clinopodiicola, Didymella pomorum, Didymosphaeria variabile, Neocosmospora piperis and Neocucurbitaria cava.</title>
        <authorList>
            <person name="Hill R."/>
        </authorList>
    </citation>
    <scope>NUCLEOTIDE SEQUENCE</scope>
    <source>
        <strain evidence="2">IMI 356815</strain>
    </source>
</reference>
<dbReference type="AlphaFoldDB" id="A0A9W8XWF0"/>
<protein>
    <submittedName>
        <fullName evidence="2">Uncharacterized protein</fullName>
    </submittedName>
</protein>
<evidence type="ECO:0000256" key="1">
    <source>
        <dbReference type="SAM" id="MobiDB-lite"/>
    </source>
</evidence>